<gene>
    <name evidence="1" type="primary">13</name>
    <name evidence="1" type="ORF">PBI_KINGVEVEVE_13</name>
</gene>
<evidence type="ECO:0000313" key="1">
    <source>
        <dbReference type="EMBL" id="AHY84282.1"/>
    </source>
</evidence>
<evidence type="ECO:0000313" key="2">
    <source>
        <dbReference type="Proteomes" id="UP000024436"/>
    </source>
</evidence>
<evidence type="ECO:0008006" key="3">
    <source>
        <dbReference type="Google" id="ProtNLM"/>
    </source>
</evidence>
<accession>A0A023ZXA9</accession>
<protein>
    <recommendedName>
        <fullName evidence="3">Gp13</fullName>
    </recommendedName>
</protein>
<dbReference type="Proteomes" id="UP000024436">
    <property type="component" value="Segment"/>
</dbReference>
<organism evidence="1 2">
    <name type="scientific">Mycobacterium phage KingVeVeVe</name>
    <dbReference type="NCBI Taxonomy" id="1471544"/>
    <lineage>
        <taxon>Viruses</taxon>
        <taxon>Duplodnaviria</taxon>
        <taxon>Heunggongvirae</taxon>
        <taxon>Uroviricota</taxon>
        <taxon>Caudoviricetes</taxon>
        <taxon>Bclasvirinae</taxon>
        <taxon>Pegunavirus</taxon>
        <taxon>Pegunavirus soto</taxon>
    </lineage>
</organism>
<reference evidence="1 2" key="1">
    <citation type="submission" date="2014-03" db="EMBL/GenBank/DDBJ databases">
        <authorList>
            <person name="Barber N.R."/>
            <person name="Francolini R.D."/>
            <person name="Gray A.J."/>
            <person name="Hamilton K."/>
            <person name="Jung E."/>
            <person name="Killpatrick M.S."/>
            <person name="Le T.M."/>
            <person name="Lin R."/>
            <person name="Morris L.Y."/>
            <person name="O'Neil L.P."/>
            <person name="Pederson E.N."/>
            <person name="Sepehri B.F."/>
            <person name="Shaffer R.A."/>
            <person name="Sridharan P.S."/>
            <person name="Tseng L."/>
            <person name="Williams L.H."/>
            <person name="Cohen L.B."/>
            <person name="Ahrens K.J."/>
            <person name="Braun M.A."/>
            <person name="Jarvik J."/>
            <person name="Lopez A.J."/>
            <person name="Bradley K.W."/>
            <person name="Clarke D.Q."/>
            <person name="Lewis M.F."/>
            <person name="Barker L.P."/>
            <person name="Bailey C."/>
            <person name="Asai D.J."/>
            <person name="Garber M.L."/>
            <person name="Bowman C.A."/>
            <person name="Russell D.A."/>
            <person name="Pope W.H."/>
            <person name="Jacobs-Sera D."/>
            <person name="Hendrix R.W."/>
            <person name="Hatfull G.F."/>
        </authorList>
    </citation>
    <scope>NUCLEOTIDE SEQUENCE [LARGE SCALE GENOMIC DNA]</scope>
</reference>
<proteinExistence type="predicted"/>
<sequence length="267" mass="28829">MTTPTPPVLDVVHYEVPPVNPSPNGLFPATTWISDPDNRFFNGVEVRGPNYGGEDAFGTWEGHYCSVPPMGEDDQRKDGTRPDILDAFDPITVWAYDECDPTAPSRAEVLARAAQILRLEEQVAIEREFANRMLTDAGTPAAAATLRLAVGYIEGVLALTNTLGFIHIGAQWVATDPDLFIGNGGVKRSPMGHTWVIGGGYVDALGDTIVATSQPYGWRNEPVTRGALDAFENNYAAIAERTVLIGYEALIAAATITEPETDEPETP</sequence>
<dbReference type="EMBL" id="KJ538723">
    <property type="protein sequence ID" value="AHY84282.1"/>
    <property type="molecule type" value="Genomic_DNA"/>
</dbReference>
<name>A0A023ZXA9_9CAUD</name>